<dbReference type="InterPro" id="IPR033128">
    <property type="entry name" value="Adenylosuccin_syn_Lys_AS"/>
</dbReference>
<organism evidence="8 9">
    <name type="scientific">Cedratvirus A11</name>
    <dbReference type="NCBI Taxonomy" id="1903266"/>
    <lineage>
        <taxon>Viruses</taxon>
        <taxon>Pithoviruses</taxon>
        <taxon>Orthocedratvirinae</taxon>
        <taxon>Alphacedratvirus</taxon>
        <taxon>Alphacedratvirus aljazairmassiliense</taxon>
    </lineage>
</organism>
<dbReference type="GeneID" id="30523229"/>
<dbReference type="InterPro" id="IPR042110">
    <property type="entry name" value="Adenylosuccinate_synth_dom2"/>
</dbReference>
<dbReference type="Gene3D" id="3.90.170.10">
    <property type="entry name" value="Adenylosuccinate Synthetase, subunit A, domain 3"/>
    <property type="match status" value="1"/>
</dbReference>
<evidence type="ECO:0000256" key="1">
    <source>
        <dbReference type="ARBA" id="ARBA00011738"/>
    </source>
</evidence>
<proteinExistence type="inferred from homology"/>
<evidence type="ECO:0000256" key="2">
    <source>
        <dbReference type="ARBA" id="ARBA00022598"/>
    </source>
</evidence>
<evidence type="ECO:0000313" key="8">
    <source>
        <dbReference type="EMBL" id="SHO33338.1"/>
    </source>
</evidence>
<dbReference type="Gene3D" id="1.10.300.10">
    <property type="entry name" value="Adenylosuccinate Synthetase, subunit A, domain 2"/>
    <property type="match status" value="1"/>
</dbReference>
<dbReference type="GO" id="GO:0046872">
    <property type="term" value="F:metal ion binding"/>
    <property type="evidence" value="ECO:0007669"/>
    <property type="project" value="UniProtKB-KW"/>
</dbReference>
<dbReference type="OrthoDB" id="6109at10239"/>
<evidence type="ECO:0000256" key="5">
    <source>
        <dbReference type="ARBA" id="ARBA00022755"/>
    </source>
</evidence>
<gene>
    <name evidence="8" type="ORF">BQ3484_270</name>
</gene>
<protein>
    <submittedName>
        <fullName evidence="8">Adenylosuccinate synthetase</fullName>
    </submittedName>
</protein>
<keyword evidence="7" id="KW-0342">GTP-binding</keyword>
<keyword evidence="2" id="KW-0436">Ligase</keyword>
<dbReference type="HAMAP" id="MF_00011">
    <property type="entry name" value="Adenylosucc_synth"/>
    <property type="match status" value="1"/>
</dbReference>
<dbReference type="Gene3D" id="3.40.440.10">
    <property type="entry name" value="Adenylosuccinate Synthetase, subunit A, domain 1"/>
    <property type="match status" value="1"/>
</dbReference>
<dbReference type="Proteomes" id="UP000201465">
    <property type="component" value="Segment"/>
</dbReference>
<dbReference type="InterPro" id="IPR042109">
    <property type="entry name" value="Adenylosuccinate_synth_dom1"/>
</dbReference>
<keyword evidence="5" id="KW-0658">Purine biosynthesis</keyword>
<sequence length="463" mass="51313">MSLPVTAVIGTFFGDEGKGKLVDYLASIKDFSVIARSAGGSNSAHTISHQGQTYTSHLVPSGWNAFQPSGILGCDAHCLLGNGMVIDLAFLLEECKNIESRFGVSCLPRLRISDRAHIVFPFHKKVDYLQDRKTGVKTTCQGIGPAYSDKVSRRGIRMATLRDKSAFTVAYWKLVEYHRNIFPELSGFDFQAILDLHLNQYRDIFLPLLVDSCSLLHRELDLGHEILVECSQACMLDIDHGFYPFVTSSSTCVGGVISGLGLPPQKVSTIGVVKAIVTRVTSPARMPTQFTDEEKKEILSWFGYLPVDDYKHNLPKAAGLIMNEGAEEINQDDLSLARKFFEVDASGRPRTCGWFDAVLLNRACKINGFTSLCLNKLDCLSGLKKVKICISYGPGLGLDSFSEQPEQVQYLELPGWEKDISNLTSWDDLPKEAKTFVTTIEELVKVPVRYIGTGRDRASIILR</sequence>
<dbReference type="InterPro" id="IPR042111">
    <property type="entry name" value="Adenylosuccinate_synth_dom3"/>
</dbReference>
<dbReference type="RefSeq" id="YP_009329210.1">
    <property type="nucleotide sequence ID" value="NC_032108.1"/>
</dbReference>
<keyword evidence="4" id="KW-0547">Nucleotide-binding</keyword>
<dbReference type="InterPro" id="IPR001114">
    <property type="entry name" value="Adenylosuccinate_synthetase"/>
</dbReference>
<evidence type="ECO:0000256" key="3">
    <source>
        <dbReference type="ARBA" id="ARBA00022723"/>
    </source>
</evidence>
<dbReference type="EMBL" id="LT671577">
    <property type="protein sequence ID" value="SHO33338.1"/>
    <property type="molecule type" value="Genomic_DNA"/>
</dbReference>
<evidence type="ECO:0000256" key="6">
    <source>
        <dbReference type="ARBA" id="ARBA00022842"/>
    </source>
</evidence>
<comment type="subunit">
    <text evidence="1">Homodimer.</text>
</comment>
<dbReference type="PANTHER" id="PTHR11846:SF0">
    <property type="entry name" value="ADENYLOSUCCINATE SYNTHETASE"/>
    <property type="match status" value="1"/>
</dbReference>
<dbReference type="InterPro" id="IPR027417">
    <property type="entry name" value="P-loop_NTPase"/>
</dbReference>
<dbReference type="GO" id="GO:0046040">
    <property type="term" value="P:IMP metabolic process"/>
    <property type="evidence" value="ECO:0007669"/>
    <property type="project" value="TreeGrafter"/>
</dbReference>
<evidence type="ECO:0000256" key="4">
    <source>
        <dbReference type="ARBA" id="ARBA00022741"/>
    </source>
</evidence>
<accession>A0A1M7XUY1</accession>
<dbReference type="PROSITE" id="PS00513">
    <property type="entry name" value="ADENYLOSUCCIN_SYN_2"/>
    <property type="match status" value="1"/>
</dbReference>
<dbReference type="InterPro" id="IPR018220">
    <property type="entry name" value="Adenylosuccin_syn_GTP-bd"/>
</dbReference>
<dbReference type="GO" id="GO:0004019">
    <property type="term" value="F:adenylosuccinate synthase activity"/>
    <property type="evidence" value="ECO:0007669"/>
    <property type="project" value="InterPro"/>
</dbReference>
<dbReference type="SUPFAM" id="SSF52540">
    <property type="entry name" value="P-loop containing nucleoside triphosphate hydrolases"/>
    <property type="match status" value="1"/>
</dbReference>
<reference evidence="8 9" key="1">
    <citation type="submission" date="2016-11" db="EMBL/GenBank/DDBJ databases">
        <authorList>
            <consortium name="Urmite Genomes"/>
        </authorList>
    </citation>
    <scope>NUCLEOTIDE SEQUENCE [LARGE SCALE GENOMIC DNA]</scope>
    <source>
        <strain evidence="8 9">A11</strain>
    </source>
</reference>
<name>A0A1M7XUY1_9VIRU</name>
<dbReference type="Pfam" id="PF00709">
    <property type="entry name" value="Adenylsucc_synt"/>
    <property type="match status" value="1"/>
</dbReference>
<dbReference type="PANTHER" id="PTHR11846">
    <property type="entry name" value="ADENYLOSUCCINATE SYNTHETASE"/>
    <property type="match status" value="1"/>
</dbReference>
<keyword evidence="3" id="KW-0479">Metal-binding</keyword>
<evidence type="ECO:0000313" key="9">
    <source>
        <dbReference type="Proteomes" id="UP000201465"/>
    </source>
</evidence>
<keyword evidence="9" id="KW-1185">Reference proteome</keyword>
<dbReference type="KEGG" id="vg:30523229"/>
<keyword evidence="6" id="KW-0460">Magnesium</keyword>
<evidence type="ECO:0000256" key="7">
    <source>
        <dbReference type="ARBA" id="ARBA00023134"/>
    </source>
</evidence>
<dbReference type="CDD" id="cd03108">
    <property type="entry name" value="AdSS"/>
    <property type="match status" value="1"/>
</dbReference>
<dbReference type="SMART" id="SM00788">
    <property type="entry name" value="Adenylsucc_synt"/>
    <property type="match status" value="1"/>
</dbReference>
<dbReference type="GO" id="GO:0044208">
    <property type="term" value="P:'de novo' AMP biosynthetic process"/>
    <property type="evidence" value="ECO:0007669"/>
    <property type="project" value="TreeGrafter"/>
</dbReference>
<dbReference type="PROSITE" id="PS01266">
    <property type="entry name" value="ADENYLOSUCCIN_SYN_1"/>
    <property type="match status" value="1"/>
</dbReference>
<dbReference type="GO" id="GO:0005525">
    <property type="term" value="F:GTP binding"/>
    <property type="evidence" value="ECO:0007669"/>
    <property type="project" value="UniProtKB-KW"/>
</dbReference>